<accession>A0A833PH01</accession>
<evidence type="ECO:0000313" key="1">
    <source>
        <dbReference type="EMBL" id="KAF1026196.1"/>
    </source>
</evidence>
<comment type="caution">
    <text evidence="1">The sequence shown here is derived from an EMBL/GenBank/DDBJ whole genome shotgun (WGS) entry which is preliminary data.</text>
</comment>
<name>A0A833PH01_ACIBZ</name>
<protein>
    <recommendedName>
        <fullName evidence="3">Lysozyme</fullName>
    </recommendedName>
</protein>
<dbReference type="AlphaFoldDB" id="A0A833PH01"/>
<dbReference type="EMBL" id="WNDP01000027">
    <property type="protein sequence ID" value="KAF1026196.1"/>
    <property type="molecule type" value="Genomic_DNA"/>
</dbReference>
<sequence length="848" mass="90894">MATKSELIDALDNNPNVKKMLDIIAASEGVKLGYNTGFGNENIADLSKHPNQKKSFTEITGNKNKTTAAGRYQFLNPTWNGVANRFDLKDFSPRNQDIGAVALLAENGALPYVLKGDFKTAVAKSGGTWASFPTSKAPQNKRSWAEIEKMIGGSIKNPDRGSDLSKIDRLVAEHKKLVEGTKPKQVSQEQRNARINSLVNAFDTANPDRTAPSEGLPDFDAQGNFVPQSKMPIELPKPTQDRTLAQRAIGALETGATLASGTIGAPIGQAIGTFKGAAQALINGEFGTQQGAQNILNNANQTAEALTYQPQTAAGQEYVQNIGEAIQDTGLDTLPAVMGGLGVATGTLGKASIPIVTNTARDLTQAAKPAVAQAVEAIQAPIQATTDAISSGANRVAEAVGLREPQATPDLGASVGASQVTQPQLRQALAQDLPVPVGDLLTEGQLSRDPMQLKFEVETAKQEIGTPIRQRYEQQHAAVGANLDKFFESTGAERVTPREIGLAVDDAMQKELAKDKARTRAAYKKAEKSDEAKTIVDLTRPVSGVLEDGDTTLINYLNDQVSGVTEPILDSAKKLAVKRGLAVEEDGVLVPVSATIKQMEDFRKDIVAKTDSKSAPDIRQSTIIKNLVDGQTEPYEGNLYKNARQLRREQAQKWESNTIIKNLTNMKRGTEDRIIALEDVADKVINKGSYDDLNQVRKTLLSSGDEGKQAWKDLQGATIRQIHDAATAGVAPDANGNQMISPAALNKQIRNLEADNKLDLIFDRETADKLRALNEISKTLFTVPASAAINHSNTASAIQVAIDLAASAATGLPAPVATALKLATNHIKDRKIKARVNKALRLNERGDF</sequence>
<reference evidence="2" key="1">
    <citation type="journal article" date="2020" name="MBio">
        <title>Horizontal gene transfer to a defensive symbiont with a reduced genome amongst a multipartite beetle microbiome.</title>
        <authorList>
            <person name="Waterworth S.C."/>
            <person name="Florez L.V."/>
            <person name="Rees E.R."/>
            <person name="Hertweck C."/>
            <person name="Kaltenpoth M."/>
            <person name="Kwan J.C."/>
        </authorList>
    </citation>
    <scope>NUCLEOTIDE SEQUENCE [LARGE SCALE GENOMIC DNA]</scope>
</reference>
<dbReference type="CDD" id="cd00736">
    <property type="entry name" value="lambda_lys-like"/>
    <property type="match status" value="1"/>
</dbReference>
<dbReference type="InterPro" id="IPR023346">
    <property type="entry name" value="Lysozyme-like_dom_sf"/>
</dbReference>
<dbReference type="SUPFAM" id="SSF53955">
    <property type="entry name" value="Lysozyme-like"/>
    <property type="match status" value="1"/>
</dbReference>
<dbReference type="Proteomes" id="UP000490535">
    <property type="component" value="Unassembled WGS sequence"/>
</dbReference>
<organism evidence="1 2">
    <name type="scientific">Acinetobacter bereziniae</name>
    <name type="common">Acinetobacter genomosp. 10</name>
    <dbReference type="NCBI Taxonomy" id="106648"/>
    <lineage>
        <taxon>Bacteria</taxon>
        <taxon>Pseudomonadati</taxon>
        <taxon>Pseudomonadota</taxon>
        <taxon>Gammaproteobacteria</taxon>
        <taxon>Moraxellales</taxon>
        <taxon>Moraxellaceae</taxon>
        <taxon>Acinetobacter</taxon>
    </lineage>
</organism>
<evidence type="ECO:0008006" key="3">
    <source>
        <dbReference type="Google" id="ProtNLM"/>
    </source>
</evidence>
<evidence type="ECO:0000313" key="2">
    <source>
        <dbReference type="Proteomes" id="UP000490535"/>
    </source>
</evidence>
<dbReference type="Gene3D" id="1.10.530.10">
    <property type="match status" value="1"/>
</dbReference>
<gene>
    <name evidence="1" type="ORF">GAK29_01458</name>
</gene>
<proteinExistence type="predicted"/>